<protein>
    <recommendedName>
        <fullName evidence="9">Membrane fusion protein (MFP) family protein</fullName>
    </recommendedName>
</protein>
<comment type="subcellular location">
    <subcellularLocation>
        <location evidence="1 9">Cell inner membrane</location>
        <topology evidence="1 9">Single-pass membrane protein</topology>
    </subcellularLocation>
</comment>
<dbReference type="GO" id="GO:0005886">
    <property type="term" value="C:plasma membrane"/>
    <property type="evidence" value="ECO:0007669"/>
    <property type="project" value="UniProtKB-SubCell"/>
</dbReference>
<dbReference type="Proteomes" id="UP000015480">
    <property type="component" value="Chromosome"/>
</dbReference>
<keyword evidence="7 9" id="KW-1133">Transmembrane helix</keyword>
<dbReference type="PATRIC" id="fig|1367847.3.peg.1091"/>
<keyword evidence="4 9" id="KW-1003">Cell membrane</keyword>
<evidence type="ECO:0000259" key="11">
    <source>
        <dbReference type="Pfam" id="PF25994"/>
    </source>
</evidence>
<evidence type="ECO:0000256" key="8">
    <source>
        <dbReference type="ARBA" id="ARBA00023136"/>
    </source>
</evidence>
<dbReference type="NCBIfam" id="TIGR01843">
    <property type="entry name" value="type_I_hlyD"/>
    <property type="match status" value="1"/>
</dbReference>
<proteinExistence type="inferred from homology"/>
<evidence type="ECO:0000256" key="1">
    <source>
        <dbReference type="ARBA" id="ARBA00004377"/>
    </source>
</evidence>
<feature type="transmembrane region" description="Helical" evidence="9">
    <location>
        <begin position="63"/>
        <end position="82"/>
    </location>
</feature>
<evidence type="ECO:0000256" key="4">
    <source>
        <dbReference type="ARBA" id="ARBA00022475"/>
    </source>
</evidence>
<dbReference type="OrthoDB" id="9810980at2"/>
<dbReference type="InterPro" id="IPR058781">
    <property type="entry name" value="HH_AprE-like"/>
</dbReference>
<evidence type="ECO:0000256" key="6">
    <source>
        <dbReference type="ARBA" id="ARBA00022692"/>
    </source>
</evidence>
<evidence type="ECO:0000256" key="5">
    <source>
        <dbReference type="ARBA" id="ARBA00022519"/>
    </source>
</evidence>
<dbReference type="EMBL" id="CP006650">
    <property type="protein sequence ID" value="AGT08234.1"/>
    <property type="molecule type" value="Genomic_DNA"/>
</dbReference>
<reference evidence="13 14" key="1">
    <citation type="journal article" date="2014" name="BMC Genomics">
        <title>Architecture and functions of a multipartite genome of the methylotrophic bacterium Paracoccus aminophilus JCM 7686, containing primary and secondary chromids.</title>
        <authorList>
            <person name="Dziewit L."/>
            <person name="Czarnecki J."/>
            <person name="Wibberg D."/>
            <person name="Radlinska M."/>
            <person name="Mrozek P."/>
            <person name="Szymczak M."/>
            <person name="Schluter A."/>
            <person name="Puhler A."/>
            <person name="Bartosik D."/>
        </authorList>
    </citation>
    <scope>NUCLEOTIDE SEQUENCE [LARGE SCALE GENOMIC DNA]</scope>
    <source>
        <strain evidence="13">JCM 7686</strain>
    </source>
</reference>
<keyword evidence="14" id="KW-1185">Reference proteome</keyword>
<feature type="compositionally biased region" description="Polar residues" evidence="10">
    <location>
        <begin position="9"/>
        <end position="28"/>
    </location>
</feature>
<keyword evidence="6 9" id="KW-0812">Transmembrane</keyword>
<dbReference type="Pfam" id="PF25994">
    <property type="entry name" value="HH_AprE"/>
    <property type="match status" value="1"/>
</dbReference>
<feature type="domain" description="AprE-like beta-barrel" evidence="12">
    <location>
        <begin position="371"/>
        <end position="459"/>
    </location>
</feature>
<keyword evidence="5 9" id="KW-0997">Cell inner membrane</keyword>
<name>S5XLV6_PARAH</name>
<keyword evidence="13" id="KW-0378">Hydrolase</keyword>
<keyword evidence="8 9" id="KW-0472">Membrane</keyword>
<keyword evidence="3 9" id="KW-0813">Transport</keyword>
<organism evidence="13 14">
    <name type="scientific">Paracoccus aminophilus JCM 7686</name>
    <dbReference type="NCBI Taxonomy" id="1367847"/>
    <lineage>
        <taxon>Bacteria</taxon>
        <taxon>Pseudomonadati</taxon>
        <taxon>Pseudomonadota</taxon>
        <taxon>Alphaproteobacteria</taxon>
        <taxon>Rhodobacterales</taxon>
        <taxon>Paracoccaceae</taxon>
        <taxon>Paracoccus</taxon>
    </lineage>
</organism>
<dbReference type="HOGENOM" id="CLU_023976_1_1_5"/>
<dbReference type="KEGG" id="pami:JCM7686_1125"/>
<dbReference type="PANTHER" id="PTHR30386:SF17">
    <property type="entry name" value="ALKALINE PROTEASE SECRETION PROTEIN APRE"/>
    <property type="match status" value="1"/>
</dbReference>
<dbReference type="InterPro" id="IPR058982">
    <property type="entry name" value="Beta-barrel_AprE"/>
</dbReference>
<dbReference type="Gene3D" id="2.40.50.100">
    <property type="match status" value="1"/>
</dbReference>
<dbReference type="Gene3D" id="2.40.30.170">
    <property type="match status" value="1"/>
</dbReference>
<feature type="region of interest" description="Disordered" evidence="10">
    <location>
        <begin position="1"/>
        <end position="55"/>
    </location>
</feature>
<gene>
    <name evidence="13" type="ORF">JCM7686_1125</name>
</gene>
<dbReference type="Pfam" id="PF26002">
    <property type="entry name" value="Beta-barrel_AprE"/>
    <property type="match status" value="1"/>
</dbReference>
<dbReference type="GO" id="GO:0006508">
    <property type="term" value="P:proteolysis"/>
    <property type="evidence" value="ECO:0007669"/>
    <property type="project" value="UniProtKB-KW"/>
</dbReference>
<dbReference type="GO" id="GO:0008233">
    <property type="term" value="F:peptidase activity"/>
    <property type="evidence" value="ECO:0007669"/>
    <property type="project" value="UniProtKB-KW"/>
</dbReference>
<dbReference type="GO" id="GO:0015031">
    <property type="term" value="P:protein transport"/>
    <property type="evidence" value="ECO:0007669"/>
    <property type="project" value="InterPro"/>
</dbReference>
<evidence type="ECO:0000256" key="10">
    <source>
        <dbReference type="SAM" id="MobiDB-lite"/>
    </source>
</evidence>
<keyword evidence="13" id="KW-0645">Protease</keyword>
<evidence type="ECO:0000256" key="2">
    <source>
        <dbReference type="ARBA" id="ARBA00009477"/>
    </source>
</evidence>
<dbReference type="PANTHER" id="PTHR30386">
    <property type="entry name" value="MEMBRANE FUSION SUBUNIT OF EMRAB-TOLC MULTIDRUG EFFLUX PUMP"/>
    <property type="match status" value="1"/>
</dbReference>
<evidence type="ECO:0000313" key="13">
    <source>
        <dbReference type="EMBL" id="AGT08234.1"/>
    </source>
</evidence>
<accession>S5XLV6</accession>
<evidence type="ECO:0000256" key="7">
    <source>
        <dbReference type="ARBA" id="ARBA00022989"/>
    </source>
</evidence>
<dbReference type="STRING" id="1367847.JCM7686_1125"/>
<dbReference type="InterPro" id="IPR010129">
    <property type="entry name" value="T1SS_HlyD"/>
</dbReference>
<dbReference type="PRINTS" id="PR01490">
    <property type="entry name" value="RTXTOXIND"/>
</dbReference>
<feature type="compositionally biased region" description="Basic and acidic residues" evidence="10">
    <location>
        <begin position="30"/>
        <end position="45"/>
    </location>
</feature>
<feature type="domain" description="AprE-like long alpha-helical hairpin" evidence="11">
    <location>
        <begin position="140"/>
        <end position="328"/>
    </location>
</feature>
<dbReference type="Gene3D" id="1.10.287.1490">
    <property type="match status" value="1"/>
</dbReference>
<dbReference type="InterPro" id="IPR050739">
    <property type="entry name" value="MFP"/>
</dbReference>
<comment type="similarity">
    <text evidence="2 9">Belongs to the membrane fusion protein (MFP) (TC 8.A.1) family.</text>
</comment>
<evidence type="ECO:0000256" key="9">
    <source>
        <dbReference type="RuleBase" id="RU365093"/>
    </source>
</evidence>
<evidence type="ECO:0000259" key="12">
    <source>
        <dbReference type="Pfam" id="PF26002"/>
    </source>
</evidence>
<sequence>MTEIDRDPQAQNVAAASTPDTPSAQTPAPTDERAERRFGDPRRETPVWAQAETSGDRPFSRGLIAAGFAIIAVFGGTFYVWAASAPIEGAVIAQGVVSVDSNVRTIQHLEGGIIDAILVRDGDRVATGQVLIRLQNTLSSSTRNELQAQYFEMRATEARLVAEQEGKAEIAFPAELTDKIGDGAARASISGQESLFQSRRKLLADRLTILDRTKAGLESEITGLEGQIASSDKRLGLIAEELRDVEELYAKNLTNKPRLLQLQRQQAELQGEVSSYQAGIGTARQKIDESDLRMVEMQAAQAAEVADGLRDTRAKLYELHQRLTAAEDIVGRTEIRSPVDGIVKGLTVHTIGGVIAAGQPLMDVVPVSDKLVIQATLDPLDIDQVAEGQPAQVWLSAVNRRSQTPLDGIVTTVSADRMTDAASGAPYYQARVELDRAEVARSSVPMQPGMSAEVMIRTGARTTWDYLSSPISQFLSRAMREG</sequence>
<dbReference type="eggNOG" id="COG0845">
    <property type="taxonomic scope" value="Bacteria"/>
</dbReference>
<dbReference type="RefSeq" id="WP_020949872.1">
    <property type="nucleotide sequence ID" value="NC_022041.1"/>
</dbReference>
<evidence type="ECO:0000313" key="14">
    <source>
        <dbReference type="Proteomes" id="UP000015480"/>
    </source>
</evidence>
<dbReference type="AlphaFoldDB" id="S5XLV6"/>
<evidence type="ECO:0000256" key="3">
    <source>
        <dbReference type="ARBA" id="ARBA00022448"/>
    </source>
</evidence>